<keyword evidence="1" id="KW-0547">Nucleotide-binding</keyword>
<evidence type="ECO:0000256" key="1">
    <source>
        <dbReference type="ARBA" id="ARBA00022741"/>
    </source>
</evidence>
<feature type="domain" description="TATA-binding-like protein" evidence="4">
    <location>
        <begin position="622"/>
        <end position="699"/>
    </location>
</feature>
<dbReference type="CDD" id="cd18809">
    <property type="entry name" value="SF1_C_RecD"/>
    <property type="match status" value="1"/>
</dbReference>
<dbReference type="Pfam" id="PF22721">
    <property type="entry name" value="TBP-TOTE"/>
    <property type="match status" value="2"/>
</dbReference>
<dbReference type="RefSeq" id="WP_240097157.1">
    <property type="nucleotide sequence ID" value="NZ_JAJSON010000015.1"/>
</dbReference>
<evidence type="ECO:0000256" key="2">
    <source>
        <dbReference type="ARBA" id="ARBA00022840"/>
    </source>
</evidence>
<evidence type="ECO:0000259" key="4">
    <source>
        <dbReference type="Pfam" id="PF22721"/>
    </source>
</evidence>
<dbReference type="Proteomes" id="UP001139344">
    <property type="component" value="Unassembled WGS sequence"/>
</dbReference>
<dbReference type="Gene3D" id="3.40.50.300">
    <property type="entry name" value="P-loop containing nucleotide triphosphate hydrolases"/>
    <property type="match status" value="2"/>
</dbReference>
<proteinExistence type="predicted"/>
<sequence>MSIFNHFSNLSLNRDQQEAISKLGDFLTGDQEIFILQGYAGSGKTTLLKGITDYLLEQKTNHLLMAPTGRAAKILREKVGEACTIHKTIYNLSAIEPKIDEEDAGKSIKFKFPLDESPVKSVLIIDEASMISSKESHHEIFTFGTGVLLNDLLTFSKLPESDNKIIFVGDPAQLPPVGDPDSLALDRSYFIKKGFKVELAILRKVRRQEENSILSNATAIRDVLKQEVRNRLELIYDNSSFIKISNTEIANIYVDENPIPKIGGGIIICFSNSQALSYNRAIKEKLNPGRKDILPGDLLIIANNNYHSYSTELMNGDMAKVMEVNREIISRRNIPVYDTVNGKRIKKYIDLNFRKIVIRIENFPTEIPCYIIDSLLNSPHRDLSILEMKALYIDFVMRFNSEQERKKELGQVSYKEGSEEFKQTLKTDPFYNALRVKYAYAITCHKAQGGEWDTVFVDYFGRNSLKDDPLKWSYTATTRAIRKCYAANAPHLSEFSNFKISSIGDLTKIPEDYFDLSQIPVSPFHGSEDHLGKSMKYWEITDKLKESEFQITGITTRDYLERYQIRFEDKKIIVDGIHNGAGIFHDFTLQSPTNDEFASELLKILNAPYQQVFNINYQPDSLFLEKLYSLIQIACDESGVAITNVKEKKANYLVNYYLKTDAKAALIQFYFNKNDQITRAMPKSTEGINDIKLNNLISKLATLKSQPIEVKN</sequence>
<dbReference type="GO" id="GO:0003678">
    <property type="term" value="F:DNA helicase activity"/>
    <property type="evidence" value="ECO:0007669"/>
    <property type="project" value="UniProtKB-ARBA"/>
</dbReference>
<feature type="domain" description="TATA-binding-like protein" evidence="4">
    <location>
        <begin position="536"/>
        <end position="605"/>
    </location>
</feature>
<feature type="domain" description="UvrD-like helicase C-terminal" evidence="3">
    <location>
        <begin position="438"/>
        <end position="485"/>
    </location>
</feature>
<dbReference type="InterPro" id="IPR050534">
    <property type="entry name" value="Coronavir_polyprotein_1ab"/>
</dbReference>
<comment type="caution">
    <text evidence="5">The sequence shown here is derived from an EMBL/GenBank/DDBJ whole genome shotgun (WGS) entry which is preliminary data.</text>
</comment>
<dbReference type="SUPFAM" id="SSF52540">
    <property type="entry name" value="P-loop containing nucleoside triphosphate hydrolases"/>
    <property type="match status" value="1"/>
</dbReference>
<organism evidence="5 6">
    <name type="scientific">Christiangramia crocea</name>
    <dbReference type="NCBI Taxonomy" id="2904124"/>
    <lineage>
        <taxon>Bacteria</taxon>
        <taxon>Pseudomonadati</taxon>
        <taxon>Bacteroidota</taxon>
        <taxon>Flavobacteriia</taxon>
        <taxon>Flavobacteriales</taxon>
        <taxon>Flavobacteriaceae</taxon>
        <taxon>Christiangramia</taxon>
    </lineage>
</organism>
<keyword evidence="6" id="KW-1185">Reference proteome</keyword>
<protein>
    <submittedName>
        <fullName evidence="5">AAA family ATPase</fullName>
    </submittedName>
</protein>
<dbReference type="PANTHER" id="PTHR43788">
    <property type="entry name" value="DNA2/NAM7 HELICASE FAMILY MEMBER"/>
    <property type="match status" value="1"/>
</dbReference>
<evidence type="ECO:0000313" key="5">
    <source>
        <dbReference type="EMBL" id="MCG9971151.1"/>
    </source>
</evidence>
<dbReference type="PANTHER" id="PTHR43788:SF6">
    <property type="entry name" value="DNA HELICASE B"/>
    <property type="match status" value="1"/>
</dbReference>
<dbReference type="InterPro" id="IPR054572">
    <property type="entry name" value="TBP-TOTE"/>
</dbReference>
<dbReference type="Pfam" id="PF13538">
    <property type="entry name" value="UvrD_C_2"/>
    <property type="match status" value="1"/>
</dbReference>
<accession>A0A9X1UVY2</accession>
<evidence type="ECO:0000259" key="3">
    <source>
        <dbReference type="Pfam" id="PF13538"/>
    </source>
</evidence>
<dbReference type="EMBL" id="JAJSON010000015">
    <property type="protein sequence ID" value="MCG9971151.1"/>
    <property type="molecule type" value="Genomic_DNA"/>
</dbReference>
<gene>
    <name evidence="5" type="ORF">LU635_05830</name>
</gene>
<name>A0A9X1UVY2_9FLAO</name>
<keyword evidence="2" id="KW-0067">ATP-binding</keyword>
<dbReference type="Pfam" id="PF13604">
    <property type="entry name" value="AAA_30"/>
    <property type="match status" value="1"/>
</dbReference>
<dbReference type="GO" id="GO:0005524">
    <property type="term" value="F:ATP binding"/>
    <property type="evidence" value="ECO:0007669"/>
    <property type="project" value="UniProtKB-KW"/>
</dbReference>
<dbReference type="InterPro" id="IPR027785">
    <property type="entry name" value="UvrD-like_helicase_C"/>
</dbReference>
<evidence type="ECO:0000313" key="6">
    <source>
        <dbReference type="Proteomes" id="UP001139344"/>
    </source>
</evidence>
<dbReference type="InterPro" id="IPR027417">
    <property type="entry name" value="P-loop_NTPase"/>
</dbReference>
<dbReference type="AlphaFoldDB" id="A0A9X1UVY2"/>
<reference evidence="5" key="1">
    <citation type="submission" date="2021-12" db="EMBL/GenBank/DDBJ databases">
        <title>Description of Gramella crocea sp. nov., a new bacterium isolated from activated sludge.</title>
        <authorList>
            <person name="Zhang X."/>
        </authorList>
    </citation>
    <scope>NUCLEOTIDE SEQUENCE</scope>
    <source>
        <strain evidence="5">YB25</strain>
    </source>
</reference>